<name>R8B5M6_9GAMM</name>
<evidence type="ECO:0008006" key="3">
    <source>
        <dbReference type="Google" id="ProtNLM"/>
    </source>
</evidence>
<dbReference type="Gene3D" id="3.40.50.300">
    <property type="entry name" value="P-loop containing nucleotide triphosphate hydrolases"/>
    <property type="match status" value="1"/>
</dbReference>
<dbReference type="eggNOG" id="ENOG5033B5H">
    <property type="taxonomic scope" value="Bacteria"/>
</dbReference>
<dbReference type="AlphaFoldDB" id="R8B5M6"/>
<dbReference type="InterPro" id="IPR027417">
    <property type="entry name" value="P-loop_NTPase"/>
</dbReference>
<evidence type="ECO:0000313" key="2">
    <source>
        <dbReference type="Proteomes" id="UP000016540"/>
    </source>
</evidence>
<dbReference type="HOGENOM" id="CLU_876624_0_0_6"/>
<proteinExistence type="predicted"/>
<gene>
    <name evidence="1" type="ORF">MARLIPOL_01170</name>
</gene>
<dbReference type="RefSeq" id="WP_012136222.1">
    <property type="nucleotide sequence ID" value="NZ_KE007306.1"/>
</dbReference>
<reference evidence="1 2" key="1">
    <citation type="journal article" date="2013" name="Genome Announc.">
        <title>Draft Genome Sequence of the Moderately Halophilic Bacterium Marinobacter lipolyticus Strain SM19.</title>
        <authorList>
            <person name="Papke R.T."/>
            <person name="de la Haba R.R."/>
            <person name="Infante-Dominguez C."/>
            <person name="Perez D."/>
            <person name="Sanchez-Porro C."/>
            <person name="Lapierre P."/>
            <person name="Ventosa A."/>
        </authorList>
    </citation>
    <scope>NUCLEOTIDE SEQUENCE [LARGE SCALE GENOMIC DNA]</scope>
    <source>
        <strain evidence="1 2">SM19</strain>
    </source>
</reference>
<sequence>MSNEVYIHVGIEKTGSTFLQSAIEKNRRLLKKSGMHWVRSGTESGHHYWLAKALDFKYKSGYICEATEKQALLSLKKEVENNQNSRLLLSSEHFDFNVSVENTSRLRQCFAGRRLIVIICLRNQLDYCQSLYIEHLKWGGTQDFEAFINLTLRQQRYDYYRRYQCWRDAGAEVRVIDYDDAKGELIDRFFKAIDQEDILPKVSVPVNRENVTPSIDLMEFVRLLNVGIQPELRRENYQRIVDSVRKKVPELLVKRAFPIPPSCIKEFTKQSALNEELAKIYSVDPEYFLRGNVSNRVEKISEMANPSIEGVIAKYFA</sequence>
<accession>R8B5M6</accession>
<dbReference type="PATRIC" id="fig|1318628.3.peg.230"/>
<keyword evidence="2" id="KW-1185">Reference proteome</keyword>
<dbReference type="STRING" id="1318628.MARLIPOL_01170"/>
<organism evidence="1 2">
    <name type="scientific">Marinobacter lipolyticus SM19</name>
    <dbReference type="NCBI Taxonomy" id="1318628"/>
    <lineage>
        <taxon>Bacteria</taxon>
        <taxon>Pseudomonadati</taxon>
        <taxon>Pseudomonadota</taxon>
        <taxon>Gammaproteobacteria</taxon>
        <taxon>Pseudomonadales</taxon>
        <taxon>Marinobacteraceae</taxon>
        <taxon>Marinobacter</taxon>
    </lineage>
</organism>
<dbReference type="EMBL" id="ASAD01000003">
    <property type="protein sequence ID" value="EON93897.1"/>
    <property type="molecule type" value="Genomic_DNA"/>
</dbReference>
<protein>
    <recommendedName>
        <fullName evidence="3">Sulfotransferase domain-containing protein</fullName>
    </recommendedName>
</protein>
<dbReference type="SUPFAM" id="SSF52540">
    <property type="entry name" value="P-loop containing nucleoside triphosphate hydrolases"/>
    <property type="match status" value="1"/>
</dbReference>
<evidence type="ECO:0000313" key="1">
    <source>
        <dbReference type="EMBL" id="EON93897.1"/>
    </source>
</evidence>
<comment type="caution">
    <text evidence="1">The sequence shown here is derived from an EMBL/GenBank/DDBJ whole genome shotgun (WGS) entry which is preliminary data.</text>
</comment>
<dbReference type="Proteomes" id="UP000016540">
    <property type="component" value="Unassembled WGS sequence"/>
</dbReference>
<dbReference type="OrthoDB" id="547265at2"/>